<sequence>MVEKSIQKYSDRDNCSGPGRPSSTLNPLRLTARHFASHIPPNPIKREPRRQCAVCCSRKDANGKKNSQRNANLVQRL</sequence>
<evidence type="ECO:0000256" key="1">
    <source>
        <dbReference type="SAM" id="MobiDB-lite"/>
    </source>
</evidence>
<keyword evidence="3" id="KW-1185">Reference proteome</keyword>
<protein>
    <submittedName>
        <fullName evidence="2">PiggyBac transposable element-derived protein 4</fullName>
    </submittedName>
</protein>
<dbReference type="Proteomes" id="UP000887159">
    <property type="component" value="Unassembled WGS sequence"/>
</dbReference>
<feature type="region of interest" description="Disordered" evidence="1">
    <location>
        <begin position="1"/>
        <end position="26"/>
    </location>
</feature>
<dbReference type="EMBL" id="BMAU01021139">
    <property type="protein sequence ID" value="GFX91983.1"/>
    <property type="molecule type" value="Genomic_DNA"/>
</dbReference>
<gene>
    <name evidence="2" type="primary">PGBD4_75</name>
    <name evidence="2" type="ORF">TNCV_5004471</name>
</gene>
<evidence type="ECO:0000313" key="3">
    <source>
        <dbReference type="Proteomes" id="UP000887159"/>
    </source>
</evidence>
<organism evidence="2 3">
    <name type="scientific">Trichonephila clavipes</name>
    <name type="common">Golden silk orbweaver</name>
    <name type="synonym">Nephila clavipes</name>
    <dbReference type="NCBI Taxonomy" id="2585209"/>
    <lineage>
        <taxon>Eukaryota</taxon>
        <taxon>Metazoa</taxon>
        <taxon>Ecdysozoa</taxon>
        <taxon>Arthropoda</taxon>
        <taxon>Chelicerata</taxon>
        <taxon>Arachnida</taxon>
        <taxon>Araneae</taxon>
        <taxon>Araneomorphae</taxon>
        <taxon>Entelegynae</taxon>
        <taxon>Araneoidea</taxon>
        <taxon>Nephilidae</taxon>
        <taxon>Trichonephila</taxon>
    </lineage>
</organism>
<feature type="compositionally biased region" description="Basic and acidic residues" evidence="1">
    <location>
        <begin position="1"/>
        <end position="14"/>
    </location>
</feature>
<evidence type="ECO:0000313" key="2">
    <source>
        <dbReference type="EMBL" id="GFX91983.1"/>
    </source>
</evidence>
<dbReference type="AlphaFoldDB" id="A0A8X6V290"/>
<comment type="caution">
    <text evidence="2">The sequence shown here is derived from an EMBL/GenBank/DDBJ whole genome shotgun (WGS) entry which is preliminary data.</text>
</comment>
<proteinExistence type="predicted"/>
<accession>A0A8X6V290</accession>
<name>A0A8X6V290_TRICX</name>
<reference evidence="2" key="1">
    <citation type="submission" date="2020-08" db="EMBL/GenBank/DDBJ databases">
        <title>Multicomponent nature underlies the extraordinary mechanical properties of spider dragline silk.</title>
        <authorList>
            <person name="Kono N."/>
            <person name="Nakamura H."/>
            <person name="Mori M."/>
            <person name="Yoshida Y."/>
            <person name="Ohtoshi R."/>
            <person name="Malay A.D."/>
            <person name="Moran D.A.P."/>
            <person name="Tomita M."/>
            <person name="Numata K."/>
            <person name="Arakawa K."/>
        </authorList>
    </citation>
    <scope>NUCLEOTIDE SEQUENCE</scope>
</reference>